<dbReference type="AlphaFoldDB" id="A0A170ZIH5"/>
<proteinExistence type="predicted"/>
<gene>
    <name evidence="1" type="ORF">PJIAN_34</name>
</gene>
<organism evidence="1 2">
    <name type="scientific">Paludibacter jiangxiensis</name>
    <dbReference type="NCBI Taxonomy" id="681398"/>
    <lineage>
        <taxon>Bacteria</taxon>
        <taxon>Pseudomonadati</taxon>
        <taxon>Bacteroidota</taxon>
        <taxon>Bacteroidia</taxon>
        <taxon>Bacteroidales</taxon>
        <taxon>Paludibacteraceae</taxon>
        <taxon>Paludibacter</taxon>
    </lineage>
</organism>
<reference evidence="2" key="1">
    <citation type="submission" date="2016-04" db="EMBL/GenBank/DDBJ databases">
        <title>Draft genome sequence of Paludibacter jiangxiensis strain NM7.</title>
        <authorList>
            <person name="Qiu Y."/>
            <person name="Matsuura N."/>
            <person name="Ohashi A."/>
            <person name="Tourlousse M.D."/>
            <person name="Sekiguchi Y."/>
        </authorList>
    </citation>
    <scope>NUCLEOTIDE SEQUENCE [LARGE SCALE GENOMIC DNA]</scope>
    <source>
        <strain evidence="2">NM7</strain>
    </source>
</reference>
<dbReference type="Proteomes" id="UP000076586">
    <property type="component" value="Unassembled WGS sequence"/>
</dbReference>
<evidence type="ECO:0000313" key="2">
    <source>
        <dbReference type="Proteomes" id="UP000076586"/>
    </source>
</evidence>
<protein>
    <submittedName>
        <fullName evidence="1">Uncharacterized protein</fullName>
    </submittedName>
</protein>
<evidence type="ECO:0000313" key="1">
    <source>
        <dbReference type="EMBL" id="GAT62701.1"/>
    </source>
</evidence>
<comment type="caution">
    <text evidence="1">The sequence shown here is derived from an EMBL/GenBank/DDBJ whole genome shotgun (WGS) entry which is preliminary data.</text>
</comment>
<reference evidence="2" key="2">
    <citation type="journal article" date="2017" name="Genome Announc.">
        <title>Draft genome sequence of Paludibacter jiangxiensis NM7(T), a propionate-producing fermentative bacterium.</title>
        <authorList>
            <person name="Qiu Y.-L."/>
            <person name="Tourlousse D.M."/>
            <person name="Matsuura N."/>
            <person name="Ohashi A."/>
            <person name="Sekiguchi Y."/>
        </authorList>
    </citation>
    <scope>NUCLEOTIDE SEQUENCE [LARGE SCALE GENOMIC DNA]</scope>
    <source>
        <strain evidence="2">NM7</strain>
    </source>
</reference>
<dbReference type="EMBL" id="BDCR01000003">
    <property type="protein sequence ID" value="GAT62701.1"/>
    <property type="molecule type" value="Genomic_DNA"/>
</dbReference>
<sequence>MSFTHQSHKITLSTAWQYKFVLAGYFDSKQKVPFAFLTKDMTKRQI</sequence>
<keyword evidence="2" id="KW-1185">Reference proteome</keyword>
<name>A0A170ZIH5_9BACT</name>
<accession>A0A170ZIH5</accession>